<feature type="binding site" evidence="6">
    <location>
        <position position="107"/>
    </location>
    <ligand>
        <name>ATP</name>
        <dbReference type="ChEBI" id="CHEBI:30616"/>
    </ligand>
</feature>
<dbReference type="InterPro" id="IPR019734">
    <property type="entry name" value="TPR_rpt"/>
</dbReference>
<dbReference type="PROSITE" id="PS00108">
    <property type="entry name" value="PROTEIN_KINASE_ST"/>
    <property type="match status" value="1"/>
</dbReference>
<organism evidence="9 10">
    <name type="scientific">Haloferula luteola</name>
    <dbReference type="NCBI Taxonomy" id="595692"/>
    <lineage>
        <taxon>Bacteria</taxon>
        <taxon>Pseudomonadati</taxon>
        <taxon>Verrucomicrobiota</taxon>
        <taxon>Verrucomicrobiia</taxon>
        <taxon>Verrucomicrobiales</taxon>
        <taxon>Verrucomicrobiaceae</taxon>
        <taxon>Haloferula</taxon>
    </lineage>
</organism>
<dbReference type="PANTHER" id="PTHR43289">
    <property type="entry name" value="MITOGEN-ACTIVATED PROTEIN KINASE KINASE KINASE 20-RELATED"/>
    <property type="match status" value="1"/>
</dbReference>
<dbReference type="InterPro" id="IPR008271">
    <property type="entry name" value="Ser/Thr_kinase_AS"/>
</dbReference>
<dbReference type="SMART" id="SM00028">
    <property type="entry name" value="TPR"/>
    <property type="match status" value="3"/>
</dbReference>
<evidence type="ECO:0000256" key="2">
    <source>
        <dbReference type="ARBA" id="ARBA00022741"/>
    </source>
</evidence>
<dbReference type="RefSeq" id="WP_184015990.1">
    <property type="nucleotide sequence ID" value="NZ_JACHFD010000003.1"/>
</dbReference>
<dbReference type="SUPFAM" id="SSF56112">
    <property type="entry name" value="Protein kinase-like (PK-like)"/>
    <property type="match status" value="1"/>
</dbReference>
<evidence type="ECO:0000256" key="1">
    <source>
        <dbReference type="ARBA" id="ARBA00022679"/>
    </source>
</evidence>
<feature type="transmembrane region" description="Helical" evidence="7">
    <location>
        <begin position="401"/>
        <end position="423"/>
    </location>
</feature>
<dbReference type="PROSITE" id="PS50011">
    <property type="entry name" value="PROTEIN_KINASE_DOM"/>
    <property type="match status" value="1"/>
</dbReference>
<keyword evidence="1" id="KW-0808">Transferase</keyword>
<dbReference type="AlphaFoldDB" id="A0A840VCJ3"/>
<keyword evidence="7" id="KW-0812">Transmembrane</keyword>
<dbReference type="GO" id="GO:0005524">
    <property type="term" value="F:ATP binding"/>
    <property type="evidence" value="ECO:0007669"/>
    <property type="project" value="UniProtKB-UniRule"/>
</dbReference>
<dbReference type="CDD" id="cd14014">
    <property type="entry name" value="STKc_PknB_like"/>
    <property type="match status" value="1"/>
</dbReference>
<evidence type="ECO:0000313" key="10">
    <source>
        <dbReference type="Proteomes" id="UP000557717"/>
    </source>
</evidence>
<evidence type="ECO:0000256" key="3">
    <source>
        <dbReference type="ARBA" id="ARBA00022777"/>
    </source>
</evidence>
<dbReference type="GO" id="GO:0004674">
    <property type="term" value="F:protein serine/threonine kinase activity"/>
    <property type="evidence" value="ECO:0007669"/>
    <property type="project" value="TreeGrafter"/>
</dbReference>
<protein>
    <recommendedName>
        <fullName evidence="8">Protein kinase domain-containing protein</fullName>
    </recommendedName>
</protein>
<keyword evidence="5" id="KW-0802">TPR repeat</keyword>
<keyword evidence="4 6" id="KW-0067">ATP-binding</keyword>
<proteinExistence type="predicted"/>
<keyword evidence="3" id="KW-0418">Kinase</keyword>
<dbReference type="PROSITE" id="PS50005">
    <property type="entry name" value="TPR"/>
    <property type="match status" value="1"/>
</dbReference>
<dbReference type="InterPro" id="IPR011990">
    <property type="entry name" value="TPR-like_helical_dom_sf"/>
</dbReference>
<dbReference type="EMBL" id="JACHFD010000003">
    <property type="protein sequence ID" value="MBB5350571.1"/>
    <property type="molecule type" value="Genomic_DNA"/>
</dbReference>
<evidence type="ECO:0000256" key="6">
    <source>
        <dbReference type="PROSITE-ProRule" id="PRU10141"/>
    </source>
</evidence>
<dbReference type="PANTHER" id="PTHR43289:SF6">
    <property type="entry name" value="SERINE_THREONINE-PROTEIN KINASE NEKL-3"/>
    <property type="match status" value="1"/>
</dbReference>
<dbReference type="PROSITE" id="PS00107">
    <property type="entry name" value="PROTEIN_KINASE_ATP"/>
    <property type="match status" value="1"/>
</dbReference>
<keyword evidence="2 6" id="KW-0547">Nucleotide-binding</keyword>
<dbReference type="InterPro" id="IPR011009">
    <property type="entry name" value="Kinase-like_dom_sf"/>
</dbReference>
<dbReference type="Gene3D" id="1.25.40.10">
    <property type="entry name" value="Tetratricopeptide repeat domain"/>
    <property type="match status" value="1"/>
</dbReference>
<evidence type="ECO:0000256" key="4">
    <source>
        <dbReference type="ARBA" id="ARBA00022840"/>
    </source>
</evidence>
<comment type="caution">
    <text evidence="9">The sequence shown here is derived from an EMBL/GenBank/DDBJ whole genome shotgun (WGS) entry which is preliminary data.</text>
</comment>
<keyword evidence="10" id="KW-1185">Reference proteome</keyword>
<evidence type="ECO:0000259" key="8">
    <source>
        <dbReference type="PROSITE" id="PS50011"/>
    </source>
</evidence>
<dbReference type="InterPro" id="IPR000719">
    <property type="entry name" value="Prot_kinase_dom"/>
</dbReference>
<dbReference type="Gene3D" id="1.10.510.10">
    <property type="entry name" value="Transferase(Phosphotransferase) domain 1"/>
    <property type="match status" value="1"/>
</dbReference>
<accession>A0A840VCJ3</accession>
<keyword evidence="7" id="KW-1133">Transmembrane helix</keyword>
<sequence>MNPLYEKALYLAASGLESEREREALLEGACQGDAALRQRIEALFALDRDASRYFESSDHDSANPGDRDELDTRMGHYRLIDRLGEGGHGVVYLAEQVKPVRRKVALKIIRPGMDTDRVIARFEAERQALARMDHPNIARVLDAGSTSSGRLFFVMELVDGERVTDFCDARKLGVPQRLEIFMQVCQAIQHAHQKGIIHRDIKPSNLLVHLQDGRPVPKVIDFGIAKATDPASEDFLHVTQDEGWVGTPAYMSPEVAVGGRDVDTRSDIYSLGAVLAELLTGQAVMGVGMLGVGSVEEMRRLKSEEEVKAPSEWLAELSDDQDEEISRSRGLAAGKLKQRLKGDLDWIVLKAMAREPERRYESAYGLGLDIRRHLDHEVVSAGPPDPFYRFAKWVQRHRGSFLAGSMVGATLVVGLGVSTVLFYREKEARQEQARLQHETELARANEATLRQRAEYRERISHAAVMVSHGNFDAADQLLQTVPFGEAPASLEAAEAYLKLGDWHILAGRWEEATDYFANLALVLPSIDTADSYEVSVIVIPAAALLCWAEDLERYSVVRELAIERFSGTSSPVVVEQVFKACLLSATDRETLAKLEPMAAFLEKCLREGHPDLDLNDFRTSWACMSLGLMRYRQGNLEAAETWIERAVPIAGSHLPRQVDLACLLAMVHFQKGELRESEELLTSAAEMLDANVIRPVEIEDVNDLWYDWLVARIFVRETKRLMNR</sequence>
<dbReference type="InterPro" id="IPR017441">
    <property type="entry name" value="Protein_kinase_ATP_BS"/>
</dbReference>
<dbReference type="Gene3D" id="3.30.200.20">
    <property type="entry name" value="Phosphorylase Kinase, domain 1"/>
    <property type="match status" value="1"/>
</dbReference>
<name>A0A840VCJ3_9BACT</name>
<dbReference type="SUPFAM" id="SSF48452">
    <property type="entry name" value="TPR-like"/>
    <property type="match status" value="1"/>
</dbReference>
<keyword evidence="7" id="KW-0472">Membrane</keyword>
<gene>
    <name evidence="9" type="ORF">HNR46_000799</name>
</gene>
<dbReference type="Proteomes" id="UP000557717">
    <property type="component" value="Unassembled WGS sequence"/>
</dbReference>
<dbReference type="SMART" id="SM00220">
    <property type="entry name" value="S_TKc"/>
    <property type="match status" value="1"/>
</dbReference>
<feature type="domain" description="Protein kinase" evidence="8">
    <location>
        <begin position="77"/>
        <end position="379"/>
    </location>
</feature>
<feature type="repeat" description="TPR" evidence="5">
    <location>
        <begin position="493"/>
        <end position="526"/>
    </location>
</feature>
<reference evidence="9 10" key="1">
    <citation type="submission" date="2020-08" db="EMBL/GenBank/DDBJ databases">
        <title>Genomic Encyclopedia of Type Strains, Phase IV (KMG-IV): sequencing the most valuable type-strain genomes for metagenomic binning, comparative biology and taxonomic classification.</title>
        <authorList>
            <person name="Goeker M."/>
        </authorList>
    </citation>
    <scope>NUCLEOTIDE SEQUENCE [LARGE SCALE GENOMIC DNA]</scope>
    <source>
        <strain evidence="9 10">YC6886</strain>
    </source>
</reference>
<evidence type="ECO:0000256" key="5">
    <source>
        <dbReference type="PROSITE-ProRule" id="PRU00339"/>
    </source>
</evidence>
<evidence type="ECO:0000313" key="9">
    <source>
        <dbReference type="EMBL" id="MBB5350571.1"/>
    </source>
</evidence>
<dbReference type="Pfam" id="PF00069">
    <property type="entry name" value="Pkinase"/>
    <property type="match status" value="1"/>
</dbReference>
<evidence type="ECO:0000256" key="7">
    <source>
        <dbReference type="SAM" id="Phobius"/>
    </source>
</evidence>